<evidence type="ECO:0000313" key="2">
    <source>
        <dbReference type="EMBL" id="BFP49025.1"/>
    </source>
</evidence>
<gene>
    <name evidence="2" type="ORF">KCMC57_53930</name>
</gene>
<proteinExistence type="predicted"/>
<name>A0AB33K481_9ACTN</name>
<organism evidence="2">
    <name type="scientific">Kitasatospora sp. CMC57</name>
    <dbReference type="NCBI Taxonomy" id="3231513"/>
    <lineage>
        <taxon>Bacteria</taxon>
        <taxon>Bacillati</taxon>
        <taxon>Actinomycetota</taxon>
        <taxon>Actinomycetes</taxon>
        <taxon>Kitasatosporales</taxon>
        <taxon>Streptomycetaceae</taxon>
        <taxon>Kitasatospora</taxon>
    </lineage>
</organism>
<reference evidence="2" key="1">
    <citation type="submission" date="2024-07" db="EMBL/GenBank/DDBJ databases">
        <title>Complete genome sequences of cellulolytic bacteria, Kitasatospora sp. CMC57 and Streptomyces sp. CMC78, isolated from Japanese agricultural soil.</title>
        <authorList>
            <person name="Hashimoto T."/>
            <person name="Ito M."/>
            <person name="Iwamoto M."/>
            <person name="Fukahori D."/>
            <person name="Shoda T."/>
            <person name="Sakoda M."/>
            <person name="Morohoshi T."/>
            <person name="Mitsuboshi M."/>
            <person name="Nishizawa T."/>
        </authorList>
    </citation>
    <scope>NUCLEOTIDE SEQUENCE</scope>
    <source>
        <strain evidence="2">CMC57</strain>
    </source>
</reference>
<feature type="compositionally biased region" description="Basic and acidic residues" evidence="1">
    <location>
        <begin position="47"/>
        <end position="58"/>
    </location>
</feature>
<dbReference type="RefSeq" id="WP_407991182.1">
    <property type="nucleotide sequence ID" value="NZ_AP035881.2"/>
</dbReference>
<accession>A0AB33K481</accession>
<sequence>MAKVTVSLDADFAIELMLLSGTRNPQDAAELILRDYLARGRRTEARTSDAADEARLVDRPGPIVQEG</sequence>
<evidence type="ECO:0000256" key="1">
    <source>
        <dbReference type="SAM" id="MobiDB-lite"/>
    </source>
</evidence>
<feature type="region of interest" description="Disordered" evidence="1">
    <location>
        <begin position="47"/>
        <end position="67"/>
    </location>
</feature>
<dbReference type="AlphaFoldDB" id="A0AB33K481"/>
<protein>
    <submittedName>
        <fullName evidence="2">Type II toxin-antitoxin system VapB family antitoxin</fullName>
    </submittedName>
</protein>
<dbReference type="EMBL" id="AP035881">
    <property type="protein sequence ID" value="BFP49025.1"/>
    <property type="molecule type" value="Genomic_DNA"/>
</dbReference>